<accession>A0A846LSI3</accession>
<dbReference type="Pfam" id="PF01925">
    <property type="entry name" value="TauE"/>
    <property type="match status" value="1"/>
</dbReference>
<evidence type="ECO:0000256" key="8">
    <source>
        <dbReference type="RuleBase" id="RU363041"/>
    </source>
</evidence>
<protein>
    <recommendedName>
        <fullName evidence="8">Probable membrane transporter protein</fullName>
    </recommendedName>
</protein>
<dbReference type="AlphaFoldDB" id="A0A846LSI3"/>
<dbReference type="Proteomes" id="UP000552836">
    <property type="component" value="Unassembled WGS sequence"/>
</dbReference>
<organism evidence="10 11">
    <name type="scientific">Modestobacter marinus</name>
    <dbReference type="NCBI Taxonomy" id="477641"/>
    <lineage>
        <taxon>Bacteria</taxon>
        <taxon>Bacillati</taxon>
        <taxon>Actinomycetota</taxon>
        <taxon>Actinomycetes</taxon>
        <taxon>Geodermatophilales</taxon>
        <taxon>Geodermatophilaceae</taxon>
        <taxon>Modestobacter</taxon>
    </lineage>
</organism>
<proteinExistence type="inferred from homology"/>
<feature type="transmembrane region" description="Helical" evidence="8">
    <location>
        <begin position="74"/>
        <end position="91"/>
    </location>
</feature>
<keyword evidence="5 8" id="KW-0812">Transmembrane</keyword>
<reference evidence="10 11" key="3">
    <citation type="submission" date="2020-02" db="EMBL/GenBank/DDBJ databases">
        <title>Sequencing the genomes of 1000 actinobacteria strains.</title>
        <authorList>
            <person name="Klenk H.-P."/>
        </authorList>
    </citation>
    <scope>NUCLEOTIDE SEQUENCE [LARGE SCALE GENOMIC DNA]</scope>
    <source>
        <strain evidence="10 11">DSM 45201</strain>
    </source>
</reference>
<evidence type="ECO:0000313" key="12">
    <source>
        <dbReference type="Proteomes" id="UP000648663"/>
    </source>
</evidence>
<reference evidence="9" key="1">
    <citation type="journal article" date="2014" name="Int. J. Syst. Evol. Microbiol.">
        <title>Complete genome of a new Firmicutes species belonging to the dominant human colonic microbiota ('Ruminococcus bicirculans') reveals two chromosomes and a selective capacity to utilize plant glucans.</title>
        <authorList>
            <consortium name="NISC Comparative Sequencing Program"/>
            <person name="Wegmann U."/>
            <person name="Louis P."/>
            <person name="Goesmann A."/>
            <person name="Henrissat B."/>
            <person name="Duncan S.H."/>
            <person name="Flint H.J."/>
        </authorList>
    </citation>
    <scope>NUCLEOTIDE SEQUENCE</scope>
    <source>
        <strain evidence="9">CGMCC 4.5581</strain>
    </source>
</reference>
<evidence type="ECO:0000256" key="1">
    <source>
        <dbReference type="ARBA" id="ARBA00004651"/>
    </source>
</evidence>
<reference evidence="9" key="4">
    <citation type="submission" date="2024-05" db="EMBL/GenBank/DDBJ databases">
        <authorList>
            <person name="Sun Q."/>
            <person name="Zhou Y."/>
        </authorList>
    </citation>
    <scope>NUCLEOTIDE SEQUENCE</scope>
    <source>
        <strain evidence="9">CGMCC 4.5581</strain>
    </source>
</reference>
<evidence type="ECO:0000313" key="11">
    <source>
        <dbReference type="Proteomes" id="UP000552836"/>
    </source>
</evidence>
<keyword evidence="6 8" id="KW-1133">Transmembrane helix</keyword>
<evidence type="ECO:0000256" key="3">
    <source>
        <dbReference type="ARBA" id="ARBA00022448"/>
    </source>
</evidence>
<evidence type="ECO:0000256" key="6">
    <source>
        <dbReference type="ARBA" id="ARBA00022989"/>
    </source>
</evidence>
<dbReference type="InterPro" id="IPR052017">
    <property type="entry name" value="TSUP"/>
</dbReference>
<evidence type="ECO:0000256" key="2">
    <source>
        <dbReference type="ARBA" id="ARBA00009142"/>
    </source>
</evidence>
<dbReference type="GO" id="GO:0005886">
    <property type="term" value="C:plasma membrane"/>
    <property type="evidence" value="ECO:0007669"/>
    <property type="project" value="UniProtKB-SubCell"/>
</dbReference>
<evidence type="ECO:0000256" key="5">
    <source>
        <dbReference type="ARBA" id="ARBA00022692"/>
    </source>
</evidence>
<evidence type="ECO:0000256" key="4">
    <source>
        <dbReference type="ARBA" id="ARBA00022475"/>
    </source>
</evidence>
<gene>
    <name evidence="10" type="ORF">FB380_000875</name>
    <name evidence="9" type="ORF">GCM10011589_19740</name>
</gene>
<dbReference type="PANTHER" id="PTHR30269">
    <property type="entry name" value="TRANSMEMBRANE PROTEIN YFCA"/>
    <property type="match status" value="1"/>
</dbReference>
<evidence type="ECO:0000313" key="10">
    <source>
        <dbReference type="EMBL" id="NIH66429.1"/>
    </source>
</evidence>
<comment type="similarity">
    <text evidence="2 8">Belongs to the 4-toluene sulfonate uptake permease (TSUP) (TC 2.A.102) family.</text>
</comment>
<dbReference type="InterPro" id="IPR002781">
    <property type="entry name" value="TM_pro_TauE-like"/>
</dbReference>
<keyword evidence="12" id="KW-1185">Reference proteome</keyword>
<keyword evidence="7 8" id="KW-0472">Membrane</keyword>
<dbReference type="EMBL" id="BMMI01000003">
    <property type="protein sequence ID" value="GGL63624.1"/>
    <property type="molecule type" value="Genomic_DNA"/>
</dbReference>
<keyword evidence="3" id="KW-0813">Transport</keyword>
<feature type="transmembrane region" description="Helical" evidence="8">
    <location>
        <begin position="168"/>
        <end position="188"/>
    </location>
</feature>
<sequence length="252" mass="25215">MDGTLLVAGGVVVLLASVLAGGTGFGYSLVCTPLLLLAGIPLTDVVVLNLTVGVVTRLGAVLRLRHSVDRQRSAYLVAGCVPGLLLGHLTLDLVDADALKVTAGAVAVVAAGFLLLRRPATSPPAPGAPSRLAPGVAGVLGGFLGITTSMNGPPPVILLSHRQVAPRAFIADMAVYLLACNAMALTLIGLTGGLSLDRVGLLLACWLPGAVLGNHVGVTYGARLPLTGFRLLTLGLVMVTGLATVATSVGGG</sequence>
<dbReference type="RefSeq" id="WP_166754017.1">
    <property type="nucleotide sequence ID" value="NZ_BAABJU010000018.1"/>
</dbReference>
<dbReference type="EMBL" id="JAAMPA010000001">
    <property type="protein sequence ID" value="NIH66429.1"/>
    <property type="molecule type" value="Genomic_DNA"/>
</dbReference>
<comment type="subcellular location">
    <subcellularLocation>
        <location evidence="1 8">Cell membrane</location>
        <topology evidence="1 8">Multi-pass membrane protein</topology>
    </subcellularLocation>
</comment>
<feature type="transmembrane region" description="Helical" evidence="8">
    <location>
        <begin position="228"/>
        <end position="249"/>
    </location>
</feature>
<feature type="transmembrane region" description="Helical" evidence="8">
    <location>
        <begin position="36"/>
        <end position="62"/>
    </location>
</feature>
<keyword evidence="4 8" id="KW-1003">Cell membrane</keyword>
<evidence type="ECO:0000256" key="7">
    <source>
        <dbReference type="ARBA" id="ARBA00023136"/>
    </source>
</evidence>
<name>A0A846LSI3_9ACTN</name>
<dbReference type="Proteomes" id="UP000648663">
    <property type="component" value="Unassembled WGS sequence"/>
</dbReference>
<evidence type="ECO:0000313" key="9">
    <source>
        <dbReference type="EMBL" id="GGL63624.1"/>
    </source>
</evidence>
<comment type="caution">
    <text evidence="10">The sequence shown here is derived from an EMBL/GenBank/DDBJ whole genome shotgun (WGS) entry which is preliminary data.</text>
</comment>
<feature type="transmembrane region" description="Helical" evidence="8">
    <location>
        <begin position="200"/>
        <end position="222"/>
    </location>
</feature>
<dbReference type="PANTHER" id="PTHR30269:SF37">
    <property type="entry name" value="MEMBRANE TRANSPORTER PROTEIN"/>
    <property type="match status" value="1"/>
</dbReference>
<reference evidence="12" key="2">
    <citation type="journal article" date="2019" name="Int. J. Syst. Evol. Microbiol.">
        <title>The Global Catalogue of Microorganisms (GCM) 10K type strain sequencing project: providing services to taxonomists for standard genome sequencing and annotation.</title>
        <authorList>
            <consortium name="The Broad Institute Genomics Platform"/>
            <consortium name="The Broad Institute Genome Sequencing Center for Infectious Disease"/>
            <person name="Wu L."/>
            <person name="Ma J."/>
        </authorList>
    </citation>
    <scope>NUCLEOTIDE SEQUENCE [LARGE SCALE GENOMIC DNA]</scope>
    <source>
        <strain evidence="12">CGMCC 4.5581</strain>
    </source>
</reference>